<dbReference type="RefSeq" id="WP_344243767.1">
    <property type="nucleotide sequence ID" value="NZ_BAAAHH010000025.1"/>
</dbReference>
<evidence type="ECO:0000259" key="4">
    <source>
        <dbReference type="PROSITE" id="PS50043"/>
    </source>
</evidence>
<dbReference type="PROSITE" id="PS00622">
    <property type="entry name" value="HTH_LUXR_1"/>
    <property type="match status" value="1"/>
</dbReference>
<dbReference type="Proteomes" id="UP001500665">
    <property type="component" value="Unassembled WGS sequence"/>
</dbReference>
<dbReference type="SUPFAM" id="SSF46894">
    <property type="entry name" value="C-terminal effector domain of the bipartite response regulators"/>
    <property type="match status" value="1"/>
</dbReference>
<evidence type="ECO:0000256" key="2">
    <source>
        <dbReference type="ARBA" id="ARBA00022840"/>
    </source>
</evidence>
<dbReference type="CDD" id="cd06170">
    <property type="entry name" value="LuxR_C_like"/>
    <property type="match status" value="1"/>
</dbReference>
<dbReference type="InterPro" id="IPR027417">
    <property type="entry name" value="P-loop_NTPase"/>
</dbReference>
<dbReference type="Gene3D" id="3.40.50.300">
    <property type="entry name" value="P-loop containing nucleotide triphosphate hydrolases"/>
    <property type="match status" value="1"/>
</dbReference>
<evidence type="ECO:0000256" key="3">
    <source>
        <dbReference type="SAM" id="MobiDB-lite"/>
    </source>
</evidence>
<feature type="region of interest" description="Disordered" evidence="3">
    <location>
        <begin position="811"/>
        <end position="835"/>
    </location>
</feature>
<dbReference type="Pfam" id="PF00196">
    <property type="entry name" value="GerE"/>
    <property type="match status" value="1"/>
</dbReference>
<feature type="domain" description="HTH luxR-type" evidence="4">
    <location>
        <begin position="826"/>
        <end position="891"/>
    </location>
</feature>
<name>A0ABP4C5X5_9ACTN</name>
<dbReference type="PANTHER" id="PTHR16305">
    <property type="entry name" value="TESTICULAR SOLUBLE ADENYLYL CYCLASE"/>
    <property type="match status" value="1"/>
</dbReference>
<proteinExistence type="predicted"/>
<keyword evidence="1" id="KW-0547">Nucleotide-binding</keyword>
<dbReference type="PRINTS" id="PR00038">
    <property type="entry name" value="HTHLUXR"/>
</dbReference>
<organism evidence="5 6">
    <name type="scientific">Actinocorallia libanotica</name>
    <dbReference type="NCBI Taxonomy" id="46162"/>
    <lineage>
        <taxon>Bacteria</taxon>
        <taxon>Bacillati</taxon>
        <taxon>Actinomycetota</taxon>
        <taxon>Actinomycetes</taxon>
        <taxon>Streptosporangiales</taxon>
        <taxon>Thermomonosporaceae</taxon>
        <taxon>Actinocorallia</taxon>
    </lineage>
</organism>
<dbReference type="PANTHER" id="PTHR16305:SF35">
    <property type="entry name" value="TRANSCRIPTIONAL ACTIVATOR DOMAIN"/>
    <property type="match status" value="1"/>
</dbReference>
<dbReference type="InterPro" id="IPR036388">
    <property type="entry name" value="WH-like_DNA-bd_sf"/>
</dbReference>
<reference evidence="6" key="1">
    <citation type="journal article" date="2019" name="Int. J. Syst. Evol. Microbiol.">
        <title>The Global Catalogue of Microorganisms (GCM) 10K type strain sequencing project: providing services to taxonomists for standard genome sequencing and annotation.</title>
        <authorList>
            <consortium name="The Broad Institute Genomics Platform"/>
            <consortium name="The Broad Institute Genome Sequencing Center for Infectious Disease"/>
            <person name="Wu L."/>
            <person name="Ma J."/>
        </authorList>
    </citation>
    <scope>NUCLEOTIDE SEQUENCE [LARGE SCALE GENOMIC DNA]</scope>
    <source>
        <strain evidence="6">JCM 10696</strain>
    </source>
</reference>
<evidence type="ECO:0000313" key="5">
    <source>
        <dbReference type="EMBL" id="GAA0961393.1"/>
    </source>
</evidence>
<dbReference type="InterPro" id="IPR041664">
    <property type="entry name" value="AAA_16"/>
</dbReference>
<dbReference type="Pfam" id="PF13191">
    <property type="entry name" value="AAA_16"/>
    <property type="match status" value="1"/>
</dbReference>
<keyword evidence="2" id="KW-0067">ATP-binding</keyword>
<dbReference type="Gene3D" id="1.10.10.10">
    <property type="entry name" value="Winged helix-like DNA-binding domain superfamily/Winged helix DNA-binding domain"/>
    <property type="match status" value="1"/>
</dbReference>
<accession>A0ABP4C5X5</accession>
<sequence length="891" mass="93547">MIYGREQEAQVLAEALQAARSGHGTALVLRGEAGIGKSALLADVADRAREDGGLLVLSALGVETERDLPFAGLHMLLAPVADRIDVLPERQAAVLHTALGTADGPVGDRFQTGIALHALLNALAAERPVLCLIDDAHWIDASSADALLFAARRLRDEGTVMLFAARDGHAPAFPAPGIPQLLLPRLDRETAAALLAAHAPDLPRQVSEFVLREAAGNPLALKELPTAHREGALEQFGPAIGPDRVRHGFAERVANLPPRSRALVLLAALDGGGDLHTLVRAAAHLGADLIDLGPAECRGLLLATDGRVSFPHPLIRSAAVQTASLAERVAAHAALARSLPGTSPDDFVRRVLHLAAATTEPDESVARKVEESAGCGRGQAAYGTAAATYERAARLSPAPADRGRRLALAARSAADAGDTPRAAALAEQAASLVADPAVRAGLAQISALDPYFRGRPDTAARLLIDGATPAAAHAPVKAAFMLLDATGTAWVSGRRTIVRAALAATDALPLPPDAVDARALRDAAAGLARIALGQPGFAALHALYTGDVLHRLAPLERACALEWVIATGDLSLAEHLLSELADEYRANATGALPEVLRDLTRVRLLRGHLHDADATAHAAERIAEETDQPFFAAEARDLRATIAAWQGRPVEGTPPATARAVLALARGDLDDALALLDVLTQTELPGIMTRYLSIDRVETLARLGRADDARAALDALTPWAVETGQDWARGLLARAEAHLSPDPAPLWDEALARLSSSDRPLEHARTLLGHGSWLRRTGRPSAARPALRTAAEMLAALGAAPWTDRARAELRAAGDSGAPASAPAPAAADTTALSPQERHVVRLAAEGLTNRQIGERLFLSPRTVGYHLYNAYPKLGVSSRIELTRIDLPDG</sequence>
<evidence type="ECO:0000256" key="1">
    <source>
        <dbReference type="ARBA" id="ARBA00022741"/>
    </source>
</evidence>
<keyword evidence="6" id="KW-1185">Reference proteome</keyword>
<dbReference type="EMBL" id="BAAAHH010000025">
    <property type="protein sequence ID" value="GAA0961393.1"/>
    <property type="molecule type" value="Genomic_DNA"/>
</dbReference>
<dbReference type="SMART" id="SM00421">
    <property type="entry name" value="HTH_LUXR"/>
    <property type="match status" value="1"/>
</dbReference>
<feature type="compositionally biased region" description="Low complexity" evidence="3">
    <location>
        <begin position="813"/>
        <end position="832"/>
    </location>
</feature>
<dbReference type="PROSITE" id="PS50043">
    <property type="entry name" value="HTH_LUXR_2"/>
    <property type="match status" value="1"/>
</dbReference>
<protein>
    <submittedName>
        <fullName evidence="5">LuxR family transcriptional regulator</fullName>
    </submittedName>
</protein>
<dbReference type="InterPro" id="IPR016032">
    <property type="entry name" value="Sig_transdc_resp-reg_C-effctor"/>
</dbReference>
<evidence type="ECO:0000313" key="6">
    <source>
        <dbReference type="Proteomes" id="UP001500665"/>
    </source>
</evidence>
<comment type="caution">
    <text evidence="5">The sequence shown here is derived from an EMBL/GenBank/DDBJ whole genome shotgun (WGS) entry which is preliminary data.</text>
</comment>
<gene>
    <name evidence="5" type="ORF">GCM10009550_53920</name>
</gene>
<dbReference type="InterPro" id="IPR000792">
    <property type="entry name" value="Tscrpt_reg_LuxR_C"/>
</dbReference>
<dbReference type="SUPFAM" id="SSF52540">
    <property type="entry name" value="P-loop containing nucleoside triphosphate hydrolases"/>
    <property type="match status" value="1"/>
</dbReference>